<protein>
    <submittedName>
        <fullName evidence="2">Uncharacterized protein</fullName>
    </submittedName>
</protein>
<dbReference type="PROSITE" id="PS51257">
    <property type="entry name" value="PROKAR_LIPOPROTEIN"/>
    <property type="match status" value="1"/>
</dbReference>
<gene>
    <name evidence="2" type="ORF">GCM10009663_46800</name>
</gene>
<feature type="signal peptide" evidence="1">
    <location>
        <begin position="1"/>
        <end position="30"/>
    </location>
</feature>
<evidence type="ECO:0000313" key="2">
    <source>
        <dbReference type="EMBL" id="GAA1098628.1"/>
    </source>
</evidence>
<keyword evidence="3" id="KW-1185">Reference proteome</keyword>
<feature type="chain" id="PRO_5045310848" evidence="1">
    <location>
        <begin position="31"/>
        <end position="150"/>
    </location>
</feature>
<sequence length="150" mass="16272">MHAPRRALTGLAAAALALSLALTAGCSAGASEQQLQYETDYSNHPHLEVTGYPTTETLGVVQRVVWGMADGTAERLADLAHPEGSDAAHRATAADWIREYRKGAQGKVTAEFQDDPMERQSVQLTFHDTGQATVLDLRPDIETGWRVVMK</sequence>
<keyword evidence="1" id="KW-0732">Signal</keyword>
<dbReference type="RefSeq" id="WP_344625617.1">
    <property type="nucleotide sequence ID" value="NZ_BAAALD010000048.1"/>
</dbReference>
<dbReference type="EMBL" id="BAAALD010000048">
    <property type="protein sequence ID" value="GAA1098628.1"/>
    <property type="molecule type" value="Genomic_DNA"/>
</dbReference>
<name>A0ABN1TSF1_9ACTN</name>
<dbReference type="Proteomes" id="UP001499987">
    <property type="component" value="Unassembled WGS sequence"/>
</dbReference>
<evidence type="ECO:0000313" key="3">
    <source>
        <dbReference type="Proteomes" id="UP001499987"/>
    </source>
</evidence>
<reference evidence="2 3" key="1">
    <citation type="journal article" date="2019" name="Int. J. Syst. Evol. Microbiol.">
        <title>The Global Catalogue of Microorganisms (GCM) 10K type strain sequencing project: providing services to taxonomists for standard genome sequencing and annotation.</title>
        <authorList>
            <consortium name="The Broad Institute Genomics Platform"/>
            <consortium name="The Broad Institute Genome Sequencing Center for Infectious Disease"/>
            <person name="Wu L."/>
            <person name="Ma J."/>
        </authorList>
    </citation>
    <scope>NUCLEOTIDE SEQUENCE [LARGE SCALE GENOMIC DNA]</scope>
    <source>
        <strain evidence="2 3">JCM 13002</strain>
    </source>
</reference>
<evidence type="ECO:0000256" key="1">
    <source>
        <dbReference type="SAM" id="SignalP"/>
    </source>
</evidence>
<accession>A0ABN1TSF1</accession>
<organism evidence="2 3">
    <name type="scientific">Kitasatospora arboriphila</name>
    <dbReference type="NCBI Taxonomy" id="258052"/>
    <lineage>
        <taxon>Bacteria</taxon>
        <taxon>Bacillati</taxon>
        <taxon>Actinomycetota</taxon>
        <taxon>Actinomycetes</taxon>
        <taxon>Kitasatosporales</taxon>
        <taxon>Streptomycetaceae</taxon>
        <taxon>Kitasatospora</taxon>
    </lineage>
</organism>
<comment type="caution">
    <text evidence="2">The sequence shown here is derived from an EMBL/GenBank/DDBJ whole genome shotgun (WGS) entry which is preliminary data.</text>
</comment>
<proteinExistence type="predicted"/>